<evidence type="ECO:0000259" key="8">
    <source>
        <dbReference type="Pfam" id="PF07687"/>
    </source>
</evidence>
<comment type="similarity">
    <text evidence="1">Belongs to the peptidase M20A family.</text>
</comment>
<dbReference type="Gene3D" id="3.40.630.10">
    <property type="entry name" value="Zn peptidases"/>
    <property type="match status" value="1"/>
</dbReference>
<evidence type="ECO:0000256" key="4">
    <source>
        <dbReference type="ARBA" id="ARBA00022801"/>
    </source>
</evidence>
<evidence type="ECO:0000256" key="6">
    <source>
        <dbReference type="PIRSR" id="PIRSR037217-1"/>
    </source>
</evidence>
<keyword evidence="2" id="KW-0645">Protease</keyword>
<reference evidence="9 10" key="1">
    <citation type="submission" date="2019-12" db="EMBL/GenBank/DDBJ databases">
        <authorList>
            <person name="Floudas D."/>
            <person name="Bentzer J."/>
            <person name="Ahren D."/>
            <person name="Johansson T."/>
            <person name="Persson P."/>
            <person name="Tunlid A."/>
        </authorList>
    </citation>
    <scope>NUCLEOTIDE SEQUENCE [LARGE SCALE GENOMIC DNA]</scope>
    <source>
        <strain evidence="9 10">CBS 102.39</strain>
    </source>
</reference>
<dbReference type="InterPro" id="IPR047177">
    <property type="entry name" value="Pept_M20A"/>
</dbReference>
<dbReference type="PROSITE" id="PS00758">
    <property type="entry name" value="ARGE_DAPE_CPG2_1"/>
    <property type="match status" value="1"/>
</dbReference>
<proteinExistence type="inferred from homology"/>
<evidence type="ECO:0000256" key="5">
    <source>
        <dbReference type="ARBA" id="ARBA00022833"/>
    </source>
</evidence>
<dbReference type="GO" id="GO:0000328">
    <property type="term" value="C:fungal-type vacuole lumen"/>
    <property type="evidence" value="ECO:0007669"/>
    <property type="project" value="TreeGrafter"/>
</dbReference>
<evidence type="ECO:0000313" key="10">
    <source>
        <dbReference type="Proteomes" id="UP000521872"/>
    </source>
</evidence>
<feature type="binding site" evidence="7">
    <location>
        <position position="260"/>
    </location>
    <ligand>
        <name>Zn(2+)</name>
        <dbReference type="ChEBI" id="CHEBI:29105"/>
        <label>2</label>
    </ligand>
</feature>
<dbReference type="FunFam" id="3.40.630.10:FF:000027">
    <property type="entry name" value="N-fatty-acyl-amino acid synthase/hydrolase PM20D1"/>
    <property type="match status" value="1"/>
</dbReference>
<feature type="binding site" evidence="7">
    <location>
        <position position="163"/>
    </location>
    <ligand>
        <name>Zn(2+)</name>
        <dbReference type="ChEBI" id="CHEBI:29105"/>
        <label>2</label>
    </ligand>
</feature>
<evidence type="ECO:0000256" key="1">
    <source>
        <dbReference type="ARBA" id="ARBA00006247"/>
    </source>
</evidence>
<evidence type="ECO:0000256" key="3">
    <source>
        <dbReference type="ARBA" id="ARBA00022723"/>
    </source>
</evidence>
<keyword evidence="10" id="KW-1185">Reference proteome</keyword>
<evidence type="ECO:0000313" key="9">
    <source>
        <dbReference type="EMBL" id="KAF4619981.1"/>
    </source>
</evidence>
<dbReference type="InterPro" id="IPR001261">
    <property type="entry name" value="ArgE/DapE_CS"/>
</dbReference>
<dbReference type="Pfam" id="PF01546">
    <property type="entry name" value="Peptidase_M20"/>
    <property type="match status" value="1"/>
</dbReference>
<feature type="binding site" evidence="7">
    <location>
        <position position="232"/>
    </location>
    <ligand>
        <name>Zn(2+)</name>
        <dbReference type="ChEBI" id="CHEBI:29105"/>
        <label>1</label>
    </ligand>
</feature>
<dbReference type="Proteomes" id="UP000521872">
    <property type="component" value="Unassembled WGS sequence"/>
</dbReference>
<sequence length="625" mass="69097">MVLEKTLPINAPEHKSVEKSHKGRTFFRRLAVLVPLSLVFYSVFQCCDRMMMSPEVQGGSCQQPKPAAAPSNLSDFVNQENFAKEAAERLAGAVRIPTMSFDDMGDADKDPRWAPFTDMHAYLKKTFPLTHKNLALSVVGGYSLVYTWEGSSKDSKPLMLTGHLDVVPALTALNRWTYPPFSGTVDDEWIYGRGAGDCKNNVIGILTAVEHLLASNWSPKRTIVLSFGQDEEISGPRGANNIAKHLESIWGKGGIGMIVDEGGMGVDTVYGTQFALPGIAEKGYLNTIVDVDMLGGHSSIPTDHTSIGILSKIVSSVEDSTAFQPQINTASPMWGYITCLAQHGDAKKVPSWIKRGVRAKRPNMDEIADKFAQMSPGNRYLIQTSKAATIFNAGLKSNALAENARVLFNSRIDIFSSPEEVQKIFRGLIKPIAKKYSLLFEGDDVSSGKPSIGNITITWNSPHVASPISPFHLDTSPAWRIFSQAVQASFGEDVVTAPSAMTGNTGQDFISVLWLFIRRGRGLILLYDNYADTRYYWNLSKNIYRWSPARQGTKLNIHTVDEKLIFLTEMDELIRNTDPCRRNQVLYRSVLAAPSISSSILTPSYHRMTIELILQSDAMANVRFD</sequence>
<keyword evidence="5 7" id="KW-0862">Zinc</keyword>
<dbReference type="GO" id="GO:0046872">
    <property type="term" value="F:metal ion binding"/>
    <property type="evidence" value="ECO:0007669"/>
    <property type="project" value="UniProtKB-KW"/>
</dbReference>
<dbReference type="GO" id="GO:0004181">
    <property type="term" value="F:metallocarboxypeptidase activity"/>
    <property type="evidence" value="ECO:0007669"/>
    <property type="project" value="InterPro"/>
</dbReference>
<dbReference type="AlphaFoldDB" id="A0A8H4QZE3"/>
<accession>A0A8H4QZE3</accession>
<name>A0A8H4QZE3_9AGAR</name>
<dbReference type="PIRSF" id="PIRSF037217">
    <property type="entry name" value="Carboxypeptidase_S"/>
    <property type="match status" value="1"/>
</dbReference>
<dbReference type="PANTHER" id="PTHR45962:SF1">
    <property type="entry name" value="N-FATTY-ACYL-AMINO ACID SYNTHASE_HYDROLASE PM20D1"/>
    <property type="match status" value="1"/>
</dbReference>
<organism evidence="9 10">
    <name type="scientific">Agrocybe pediades</name>
    <dbReference type="NCBI Taxonomy" id="84607"/>
    <lineage>
        <taxon>Eukaryota</taxon>
        <taxon>Fungi</taxon>
        <taxon>Dikarya</taxon>
        <taxon>Basidiomycota</taxon>
        <taxon>Agaricomycotina</taxon>
        <taxon>Agaricomycetes</taxon>
        <taxon>Agaricomycetidae</taxon>
        <taxon>Agaricales</taxon>
        <taxon>Agaricineae</taxon>
        <taxon>Strophariaceae</taxon>
        <taxon>Agrocybe</taxon>
    </lineage>
</organism>
<feature type="active site" description="Proton acceptor" evidence="6">
    <location>
        <position position="231"/>
    </location>
</feature>
<comment type="caution">
    <text evidence="9">The sequence shown here is derived from an EMBL/GenBank/DDBJ whole genome shotgun (WGS) entry which is preliminary data.</text>
</comment>
<feature type="binding site" evidence="7">
    <location>
        <position position="197"/>
    </location>
    <ligand>
        <name>Zn(2+)</name>
        <dbReference type="ChEBI" id="CHEBI:29105"/>
        <label>1</label>
    </ligand>
</feature>
<gene>
    <name evidence="9" type="ORF">D9613_004644</name>
</gene>
<protein>
    <recommendedName>
        <fullName evidence="8">Peptidase M20 dimerisation domain-containing protein</fullName>
    </recommendedName>
</protein>
<keyword evidence="3 7" id="KW-0479">Metal-binding</keyword>
<dbReference type="PANTHER" id="PTHR45962">
    <property type="entry name" value="N-FATTY-ACYL-AMINO ACID SYNTHASE/HYDROLASE PM20D1"/>
    <property type="match status" value="1"/>
</dbReference>
<feature type="domain" description="Peptidase M20 dimerisation" evidence="8">
    <location>
        <begin position="279"/>
        <end position="436"/>
    </location>
</feature>
<evidence type="ECO:0000256" key="7">
    <source>
        <dbReference type="PIRSR" id="PIRSR037217-2"/>
    </source>
</evidence>
<keyword evidence="4" id="KW-0378">Hydrolase</keyword>
<evidence type="ECO:0000256" key="2">
    <source>
        <dbReference type="ARBA" id="ARBA00022670"/>
    </source>
</evidence>
<dbReference type="CDD" id="cd05674">
    <property type="entry name" value="M20_yscS"/>
    <property type="match status" value="1"/>
</dbReference>
<dbReference type="InterPro" id="IPR011650">
    <property type="entry name" value="Peptidase_M20_dimer"/>
</dbReference>
<dbReference type="InterPro" id="IPR017141">
    <property type="entry name" value="Pept_M20_carboxypep"/>
</dbReference>
<dbReference type="SUPFAM" id="SSF53187">
    <property type="entry name" value="Zn-dependent exopeptidases"/>
    <property type="match status" value="1"/>
</dbReference>
<feature type="binding site" evidence="7">
    <location>
        <position position="197"/>
    </location>
    <ligand>
        <name>Zn(2+)</name>
        <dbReference type="ChEBI" id="CHEBI:29105"/>
        <label>2</label>
    </ligand>
</feature>
<dbReference type="Pfam" id="PF07687">
    <property type="entry name" value="M20_dimer"/>
    <property type="match status" value="1"/>
</dbReference>
<dbReference type="EMBL" id="JAACJL010000016">
    <property type="protein sequence ID" value="KAF4619981.1"/>
    <property type="molecule type" value="Genomic_DNA"/>
</dbReference>
<feature type="active site" evidence="6">
    <location>
        <position position="165"/>
    </location>
</feature>
<dbReference type="GO" id="GO:0051603">
    <property type="term" value="P:proteolysis involved in protein catabolic process"/>
    <property type="evidence" value="ECO:0007669"/>
    <property type="project" value="TreeGrafter"/>
</dbReference>
<dbReference type="InterPro" id="IPR002933">
    <property type="entry name" value="Peptidase_M20"/>
</dbReference>
<feature type="binding site" evidence="7">
    <location>
        <position position="558"/>
    </location>
    <ligand>
        <name>Zn(2+)</name>
        <dbReference type="ChEBI" id="CHEBI:29105"/>
        <label>1</label>
    </ligand>
</feature>